<evidence type="ECO:0000256" key="2">
    <source>
        <dbReference type="ARBA" id="ARBA00022723"/>
    </source>
</evidence>
<dbReference type="PANTHER" id="PTHR12396:SF10">
    <property type="entry name" value="METHYL-CPG-BINDING DOMAIN-CONTAINING PROTEIN 1-RELATED"/>
    <property type="match status" value="1"/>
</dbReference>
<dbReference type="OrthoDB" id="10072024at2759"/>
<proteinExistence type="predicted"/>
<keyword evidence="4" id="KW-0862">Zinc</keyword>
<evidence type="ECO:0000256" key="4">
    <source>
        <dbReference type="ARBA" id="ARBA00022833"/>
    </source>
</evidence>
<dbReference type="InterPro" id="IPR001739">
    <property type="entry name" value="Methyl_CpG_DNA-bd"/>
</dbReference>
<comment type="subcellular location">
    <subcellularLocation>
        <location evidence="1">Nucleus</location>
    </subcellularLocation>
</comment>
<dbReference type="PANTHER" id="PTHR12396">
    <property type="entry name" value="METHYL-CPG BINDING PROTEIN, MBD"/>
    <property type="match status" value="1"/>
</dbReference>
<evidence type="ECO:0000256" key="8">
    <source>
        <dbReference type="ARBA" id="ARBA00023242"/>
    </source>
</evidence>
<evidence type="ECO:0008006" key="14">
    <source>
        <dbReference type="Google" id="ProtNLM"/>
    </source>
</evidence>
<feature type="domain" description="MBD" evidence="10">
    <location>
        <begin position="121"/>
        <end position="191"/>
    </location>
</feature>
<keyword evidence="13" id="KW-1185">Reference proteome</keyword>
<dbReference type="CDD" id="cd01396">
    <property type="entry name" value="MeCP2_MBD"/>
    <property type="match status" value="1"/>
</dbReference>
<dbReference type="Pfam" id="PF01429">
    <property type="entry name" value="MBD"/>
    <property type="match status" value="1"/>
</dbReference>
<name>A0A9Q1KIF2_9CARY</name>
<dbReference type="PROSITE" id="PS51050">
    <property type="entry name" value="ZF_CW"/>
    <property type="match status" value="1"/>
</dbReference>
<evidence type="ECO:0000259" key="10">
    <source>
        <dbReference type="PROSITE" id="PS50982"/>
    </source>
</evidence>
<protein>
    <recommendedName>
        <fullName evidence="14">Methyl-CpG-binding domain-containing protein 4</fullName>
    </recommendedName>
</protein>
<reference evidence="12" key="1">
    <citation type="submission" date="2022-04" db="EMBL/GenBank/DDBJ databases">
        <title>Carnegiea gigantea Genome sequencing and assembly v2.</title>
        <authorList>
            <person name="Copetti D."/>
            <person name="Sanderson M.J."/>
            <person name="Burquez A."/>
            <person name="Wojciechowski M.F."/>
        </authorList>
    </citation>
    <scope>NUCLEOTIDE SEQUENCE</scope>
    <source>
        <strain evidence="12">SGP5-SGP5p</strain>
        <tissue evidence="12">Aerial part</tissue>
    </source>
</reference>
<dbReference type="EMBL" id="JAKOGI010000104">
    <property type="protein sequence ID" value="KAJ8444155.1"/>
    <property type="molecule type" value="Genomic_DNA"/>
</dbReference>
<dbReference type="SMART" id="SM00391">
    <property type="entry name" value="MBD"/>
    <property type="match status" value="1"/>
</dbReference>
<dbReference type="PROSITE" id="PS50982">
    <property type="entry name" value="MBD"/>
    <property type="match status" value="1"/>
</dbReference>
<evidence type="ECO:0000313" key="12">
    <source>
        <dbReference type="EMBL" id="KAJ8444155.1"/>
    </source>
</evidence>
<keyword evidence="6" id="KW-0238">DNA-binding</keyword>
<feature type="compositionally biased region" description="Low complexity" evidence="9">
    <location>
        <begin position="42"/>
        <end position="59"/>
    </location>
</feature>
<dbReference type="InterPro" id="IPR011124">
    <property type="entry name" value="Znf_CW"/>
</dbReference>
<evidence type="ECO:0000256" key="3">
    <source>
        <dbReference type="ARBA" id="ARBA00022771"/>
    </source>
</evidence>
<feature type="region of interest" description="Disordered" evidence="9">
    <location>
        <begin position="37"/>
        <end position="59"/>
    </location>
</feature>
<evidence type="ECO:0000256" key="9">
    <source>
        <dbReference type="SAM" id="MobiDB-lite"/>
    </source>
</evidence>
<keyword evidence="8" id="KW-0539">Nucleus</keyword>
<dbReference type="SUPFAM" id="SSF54171">
    <property type="entry name" value="DNA-binding domain"/>
    <property type="match status" value="1"/>
</dbReference>
<dbReference type="AlphaFoldDB" id="A0A9Q1KIF2"/>
<accession>A0A9Q1KIF2</accession>
<dbReference type="GO" id="GO:0008270">
    <property type="term" value="F:zinc ion binding"/>
    <property type="evidence" value="ECO:0007669"/>
    <property type="project" value="UniProtKB-KW"/>
</dbReference>
<keyword evidence="5" id="KW-0805">Transcription regulation</keyword>
<evidence type="ECO:0000259" key="11">
    <source>
        <dbReference type="PROSITE" id="PS51050"/>
    </source>
</evidence>
<evidence type="ECO:0000256" key="5">
    <source>
        <dbReference type="ARBA" id="ARBA00023015"/>
    </source>
</evidence>
<dbReference type="Gene3D" id="3.30.40.100">
    <property type="match status" value="1"/>
</dbReference>
<feature type="domain" description="CW-type" evidence="11">
    <location>
        <begin position="60"/>
        <end position="115"/>
    </location>
</feature>
<organism evidence="12 13">
    <name type="scientific">Carnegiea gigantea</name>
    <dbReference type="NCBI Taxonomy" id="171969"/>
    <lineage>
        <taxon>Eukaryota</taxon>
        <taxon>Viridiplantae</taxon>
        <taxon>Streptophyta</taxon>
        <taxon>Embryophyta</taxon>
        <taxon>Tracheophyta</taxon>
        <taxon>Spermatophyta</taxon>
        <taxon>Magnoliopsida</taxon>
        <taxon>eudicotyledons</taxon>
        <taxon>Gunneridae</taxon>
        <taxon>Pentapetalae</taxon>
        <taxon>Caryophyllales</taxon>
        <taxon>Cactineae</taxon>
        <taxon>Cactaceae</taxon>
        <taxon>Cactoideae</taxon>
        <taxon>Echinocereeae</taxon>
        <taxon>Carnegiea</taxon>
    </lineage>
</organism>
<dbReference type="Gene3D" id="3.30.890.10">
    <property type="entry name" value="Methyl-cpg-binding Protein 2, Chain A"/>
    <property type="match status" value="1"/>
</dbReference>
<keyword evidence="3" id="KW-0863">Zinc-finger</keyword>
<dbReference type="InterPro" id="IPR016177">
    <property type="entry name" value="DNA-bd_dom_sf"/>
</dbReference>
<gene>
    <name evidence="12" type="ORF">Cgig2_030975</name>
</gene>
<evidence type="ECO:0000256" key="7">
    <source>
        <dbReference type="ARBA" id="ARBA00023163"/>
    </source>
</evidence>
<evidence type="ECO:0000256" key="1">
    <source>
        <dbReference type="ARBA" id="ARBA00004123"/>
    </source>
</evidence>
<evidence type="ECO:0000313" key="13">
    <source>
        <dbReference type="Proteomes" id="UP001153076"/>
    </source>
</evidence>
<dbReference type="GO" id="GO:0003677">
    <property type="term" value="F:DNA binding"/>
    <property type="evidence" value="ECO:0007669"/>
    <property type="project" value="UniProtKB-KW"/>
</dbReference>
<keyword evidence="7" id="KW-0804">Transcription</keyword>
<dbReference type="GO" id="GO:0005634">
    <property type="term" value="C:nucleus"/>
    <property type="evidence" value="ECO:0007669"/>
    <property type="project" value="UniProtKB-SubCell"/>
</dbReference>
<evidence type="ECO:0000256" key="6">
    <source>
        <dbReference type="ARBA" id="ARBA00023125"/>
    </source>
</evidence>
<sequence>MDLVQPSLGMDPAGVNQVWIRNQGYLPACGLPERATVVSEMSQASPSPATPTSSKKGSTPNTIGLYAVQCGECFKWRLISNEDEYEDIRSKLLEEPFTCSKKPNVSCNDAADIEKDATRTWVIDKPNIPKTPPGFKRKLVLRRDFSKLDAHYVTPTGKKVRSSTEVAKYLEENPDIKGVAVGDFSFTVPKVVEETIPKDVIEKKASARSEKKAKDSKAGDAKAPVPKE</sequence>
<feature type="region of interest" description="Disordered" evidence="9">
    <location>
        <begin position="202"/>
        <end position="228"/>
    </location>
</feature>
<dbReference type="Pfam" id="PF07496">
    <property type="entry name" value="zf-CW"/>
    <property type="match status" value="1"/>
</dbReference>
<dbReference type="Proteomes" id="UP001153076">
    <property type="component" value="Unassembled WGS sequence"/>
</dbReference>
<comment type="caution">
    <text evidence="12">The sequence shown here is derived from an EMBL/GenBank/DDBJ whole genome shotgun (WGS) entry which is preliminary data.</text>
</comment>
<keyword evidence="2" id="KW-0479">Metal-binding</keyword>